<name>A0ABQ5GWP5_9ASTR</name>
<evidence type="ECO:0000313" key="3">
    <source>
        <dbReference type="EMBL" id="GJT79208.1"/>
    </source>
</evidence>
<dbReference type="Proteomes" id="UP001151760">
    <property type="component" value="Unassembled WGS sequence"/>
</dbReference>
<comment type="caution">
    <text evidence="3">The sequence shown here is derived from an EMBL/GenBank/DDBJ whole genome shotgun (WGS) entry which is preliminary data.</text>
</comment>
<dbReference type="PANTHER" id="PTHR34676">
    <property type="entry name" value="DUF4219 DOMAIN-CONTAINING PROTEIN-RELATED"/>
    <property type="match status" value="1"/>
</dbReference>
<dbReference type="PANTHER" id="PTHR34676:SF8">
    <property type="entry name" value="TRANSMEMBRANE PROTEIN"/>
    <property type="match status" value="1"/>
</dbReference>
<dbReference type="Pfam" id="PF00098">
    <property type="entry name" value="zf-CCHC"/>
    <property type="match status" value="1"/>
</dbReference>
<reference evidence="3" key="2">
    <citation type="submission" date="2022-01" db="EMBL/GenBank/DDBJ databases">
        <authorList>
            <person name="Yamashiro T."/>
            <person name="Shiraishi A."/>
            <person name="Satake H."/>
            <person name="Nakayama K."/>
        </authorList>
    </citation>
    <scope>NUCLEOTIDE SEQUENCE</scope>
</reference>
<keyword evidence="1" id="KW-0863">Zinc-finger</keyword>
<evidence type="ECO:0000256" key="1">
    <source>
        <dbReference type="PROSITE-ProRule" id="PRU00047"/>
    </source>
</evidence>
<reference evidence="3" key="1">
    <citation type="journal article" date="2022" name="Int. J. Mol. Sci.">
        <title>Draft Genome of Tanacetum Coccineum: Genomic Comparison of Closely Related Tanacetum-Family Plants.</title>
        <authorList>
            <person name="Yamashiro T."/>
            <person name="Shiraishi A."/>
            <person name="Nakayama K."/>
            <person name="Satake H."/>
        </authorList>
    </citation>
    <scope>NUCLEOTIDE SEQUENCE</scope>
</reference>
<feature type="domain" description="CCHC-type" evidence="2">
    <location>
        <begin position="186"/>
        <end position="201"/>
    </location>
</feature>
<dbReference type="InterPro" id="IPR036875">
    <property type="entry name" value="Znf_CCHC_sf"/>
</dbReference>
<keyword evidence="1" id="KW-0862">Zinc</keyword>
<dbReference type="Gene3D" id="4.10.60.10">
    <property type="entry name" value="Zinc finger, CCHC-type"/>
    <property type="match status" value="1"/>
</dbReference>
<proteinExistence type="predicted"/>
<dbReference type="PROSITE" id="PS50158">
    <property type="entry name" value="ZF_CCHC"/>
    <property type="match status" value="1"/>
</dbReference>
<organism evidence="3 4">
    <name type="scientific">Tanacetum coccineum</name>
    <dbReference type="NCBI Taxonomy" id="301880"/>
    <lineage>
        <taxon>Eukaryota</taxon>
        <taxon>Viridiplantae</taxon>
        <taxon>Streptophyta</taxon>
        <taxon>Embryophyta</taxon>
        <taxon>Tracheophyta</taxon>
        <taxon>Spermatophyta</taxon>
        <taxon>Magnoliopsida</taxon>
        <taxon>eudicotyledons</taxon>
        <taxon>Gunneridae</taxon>
        <taxon>Pentapetalae</taxon>
        <taxon>asterids</taxon>
        <taxon>campanulids</taxon>
        <taxon>Asterales</taxon>
        <taxon>Asteraceae</taxon>
        <taxon>Asteroideae</taxon>
        <taxon>Anthemideae</taxon>
        <taxon>Anthemidinae</taxon>
        <taxon>Tanacetum</taxon>
    </lineage>
</organism>
<dbReference type="EMBL" id="BQNB010018878">
    <property type="protein sequence ID" value="GJT79208.1"/>
    <property type="molecule type" value="Genomic_DNA"/>
</dbReference>
<dbReference type="SUPFAM" id="SSF57756">
    <property type="entry name" value="Retrovirus zinc finger-like domains"/>
    <property type="match status" value="1"/>
</dbReference>
<evidence type="ECO:0000313" key="4">
    <source>
        <dbReference type="Proteomes" id="UP001151760"/>
    </source>
</evidence>
<gene>
    <name evidence="3" type="ORF">Tco_1053550</name>
</gene>
<keyword evidence="1" id="KW-0479">Metal-binding</keyword>
<keyword evidence="4" id="KW-1185">Reference proteome</keyword>
<sequence>MTLYNALPRKEYEQVFMCKTAKEVWHTLIITHQGNSQVKNCKIDLLTQQYDKFSSQVKKLLIAASLDSMLLAKVTAIEEAKYLDILPLDELIDNLKVYEMILTCDGFASKPIKEKVMPIALKVNVNRGQTSSYSICQDESDEDEEINLMAKNFRKLFRKGVKKHDKLNICKENTNSGESSRRERGCYNCGNKNHFIDDCPKPRKNKAFVGGSWSDSEDGNEPQNDATCLMDIDSQKVWHERDFQTYHQIMDSCCTNHTAVNRKLFNLYSLNQDEHIIPKNGVFNLDRTQNPNCDLEEVLPKVENIKEIRYHPIDQVIGKLDEKTLRSRAQDKSKFFAFVSTIEPKNIKEAIKDESWTMAIQEELDQFVRNDVWDLVPCPLDHTVIGTK</sequence>
<dbReference type="SMART" id="SM00343">
    <property type="entry name" value="ZnF_C2HC"/>
    <property type="match status" value="1"/>
</dbReference>
<evidence type="ECO:0000259" key="2">
    <source>
        <dbReference type="PROSITE" id="PS50158"/>
    </source>
</evidence>
<accession>A0ABQ5GWP5</accession>
<dbReference type="InterPro" id="IPR001878">
    <property type="entry name" value="Znf_CCHC"/>
</dbReference>
<protein>
    <submittedName>
        <fullName evidence="3">Retrovirus-related pol polyprotein from transposon TNT 1-94</fullName>
    </submittedName>
</protein>